<dbReference type="InterPro" id="IPR052698">
    <property type="entry name" value="MoCofactor_Util/Proc"/>
</dbReference>
<proteinExistence type="predicted"/>
<dbReference type="Pfam" id="PF13478">
    <property type="entry name" value="XdhC_C"/>
    <property type="match status" value="1"/>
</dbReference>
<organism evidence="2 3">
    <name type="scientific">Azospirillum oleiclasticum</name>
    <dbReference type="NCBI Taxonomy" id="2735135"/>
    <lineage>
        <taxon>Bacteria</taxon>
        <taxon>Pseudomonadati</taxon>
        <taxon>Pseudomonadota</taxon>
        <taxon>Alphaproteobacteria</taxon>
        <taxon>Rhodospirillales</taxon>
        <taxon>Azospirillaceae</taxon>
        <taxon>Azospirillum</taxon>
    </lineage>
</organism>
<protein>
    <submittedName>
        <fullName evidence="2">XdhC family protein</fullName>
    </submittedName>
</protein>
<sequence>MAAKAGAVPAALVTDLGTGMQSLVTPETVEGAFGMDETLLRLVRARIQADRSGIVEEGDDRFFVHVHNPPLRLFIVGAVHIAQALAPMAALTGYAVTVIDPRRAFATDERFPGIAVNGEWPDDALNALKPDSRSAVVTLTHDPKLDDPALLVALRSPAFYVGALGSSRTHAKRVDRLREQGLSDREIANIHGPVGLSIGAVSPAEIAVSIMAQITAVRRRDRD</sequence>
<dbReference type="InterPro" id="IPR027051">
    <property type="entry name" value="XdhC_Rossmann_dom"/>
</dbReference>
<accession>A0ABX2T564</accession>
<gene>
    <name evidence="2" type="ORF">HND93_06520</name>
</gene>
<evidence type="ECO:0000313" key="3">
    <source>
        <dbReference type="Proteomes" id="UP000584642"/>
    </source>
</evidence>
<name>A0ABX2T564_9PROT</name>
<keyword evidence="3" id="KW-1185">Reference proteome</keyword>
<dbReference type="Gene3D" id="3.40.50.720">
    <property type="entry name" value="NAD(P)-binding Rossmann-like Domain"/>
    <property type="match status" value="1"/>
</dbReference>
<feature type="domain" description="XdhC Rossmann" evidence="1">
    <location>
        <begin position="73"/>
        <end position="214"/>
    </location>
</feature>
<dbReference type="PANTHER" id="PTHR30388:SF4">
    <property type="entry name" value="MOLYBDENUM COFACTOR INSERTION CHAPERONE PAOD"/>
    <property type="match status" value="1"/>
</dbReference>
<dbReference type="Proteomes" id="UP000584642">
    <property type="component" value="Unassembled WGS sequence"/>
</dbReference>
<comment type="caution">
    <text evidence="2">The sequence shown here is derived from an EMBL/GenBank/DDBJ whole genome shotgun (WGS) entry which is preliminary data.</text>
</comment>
<dbReference type="PANTHER" id="PTHR30388">
    <property type="entry name" value="ALDEHYDE OXIDOREDUCTASE MOLYBDENUM COFACTOR ASSEMBLY PROTEIN"/>
    <property type="match status" value="1"/>
</dbReference>
<evidence type="ECO:0000259" key="1">
    <source>
        <dbReference type="Pfam" id="PF13478"/>
    </source>
</evidence>
<evidence type="ECO:0000313" key="2">
    <source>
        <dbReference type="EMBL" id="NYZ19359.1"/>
    </source>
</evidence>
<reference evidence="2 3" key="1">
    <citation type="submission" date="2020-05" db="EMBL/GenBank/DDBJ databases">
        <title>Azospirillum oleiclasticum sp. nov, a nitrogen-fixing and heavy crude oil-emulsifying bacterium isolated from the crude oil of Yumen Oilfield.</title>
        <authorList>
            <person name="Wu D."/>
            <person name="Cai M."/>
            <person name="Zhang X."/>
        </authorList>
    </citation>
    <scope>NUCLEOTIDE SEQUENCE [LARGE SCALE GENOMIC DNA]</scope>
    <source>
        <strain evidence="2 3">ROY-1-1-2</strain>
    </source>
</reference>
<dbReference type="EMBL" id="JABFDB010000002">
    <property type="protein sequence ID" value="NYZ19359.1"/>
    <property type="molecule type" value="Genomic_DNA"/>
</dbReference>